<feature type="compositionally biased region" description="Polar residues" evidence="1">
    <location>
        <begin position="407"/>
        <end position="423"/>
    </location>
</feature>
<reference evidence="2 3" key="1">
    <citation type="journal article" date="2014" name="Genome Announc.">
        <title>Draft genome sequence of Sclerotinia borealis, a psychrophilic plant pathogenic fungus.</title>
        <authorList>
            <person name="Mardanov A.V."/>
            <person name="Beletsky A.V."/>
            <person name="Kadnikov V.V."/>
            <person name="Ignatov A.N."/>
            <person name="Ravin N.V."/>
        </authorList>
    </citation>
    <scope>NUCLEOTIDE SEQUENCE [LARGE SCALE GENOMIC DNA]</scope>
    <source>
        <strain evidence="3">F-4157</strain>
    </source>
</reference>
<evidence type="ECO:0000256" key="1">
    <source>
        <dbReference type="SAM" id="MobiDB-lite"/>
    </source>
</evidence>
<dbReference type="OrthoDB" id="3922785at2759"/>
<feature type="compositionally biased region" description="Basic and acidic residues" evidence="1">
    <location>
        <begin position="425"/>
        <end position="436"/>
    </location>
</feature>
<gene>
    <name evidence="2" type="ORF">SBOR_6053</name>
</gene>
<evidence type="ECO:0000313" key="3">
    <source>
        <dbReference type="Proteomes" id="UP000019487"/>
    </source>
</evidence>
<accession>W9CG89</accession>
<organism evidence="2 3">
    <name type="scientific">Sclerotinia borealis (strain F-4128)</name>
    <dbReference type="NCBI Taxonomy" id="1432307"/>
    <lineage>
        <taxon>Eukaryota</taxon>
        <taxon>Fungi</taxon>
        <taxon>Dikarya</taxon>
        <taxon>Ascomycota</taxon>
        <taxon>Pezizomycotina</taxon>
        <taxon>Leotiomycetes</taxon>
        <taxon>Helotiales</taxon>
        <taxon>Sclerotiniaceae</taxon>
        <taxon>Sclerotinia</taxon>
    </lineage>
</organism>
<feature type="region of interest" description="Disordered" evidence="1">
    <location>
        <begin position="382"/>
        <end position="436"/>
    </location>
</feature>
<feature type="compositionally biased region" description="Polar residues" evidence="1">
    <location>
        <begin position="382"/>
        <end position="400"/>
    </location>
</feature>
<comment type="caution">
    <text evidence="2">The sequence shown here is derived from an EMBL/GenBank/DDBJ whole genome shotgun (WGS) entry which is preliminary data.</text>
</comment>
<evidence type="ECO:0000313" key="2">
    <source>
        <dbReference type="EMBL" id="ESZ93570.1"/>
    </source>
</evidence>
<dbReference type="EMBL" id="AYSA01000305">
    <property type="protein sequence ID" value="ESZ93570.1"/>
    <property type="molecule type" value="Genomic_DNA"/>
</dbReference>
<dbReference type="AlphaFoldDB" id="W9CG89"/>
<dbReference type="Proteomes" id="UP000019487">
    <property type="component" value="Unassembled WGS sequence"/>
</dbReference>
<keyword evidence="3" id="KW-1185">Reference proteome</keyword>
<sequence>MALNSSITTPIIARKFGRTLERIEHLSDACLKYQEFGKVGVSCQFRLSKSKWGVLGDAENPAGIIYMSLGFDQPKDCKLSNATVSITLEENDWGEAGGKRTANKSFSNSLHITDRYGPKQLSGPERKFSVTRNIHMTPNINVIGNGAGGVGLDTTKEVVLSSRWIFDGRLKPAVHPTQKGRHTAVYRTLEWELTESDFEPQAAHSNMIHTAFAFEHEGKPFYMEVNVKGKLKSTKNKILRHLRFSSDQDKSRGSTSTFVHLPRGNRNSARLDALADRLPESMKMENLQEVRTEVPDALPASILMGDIKGAAPGEGFDAPNFAFAPSTESRPPTLIASSTERVTVPSIPMDSRVSNIALTDPTYPSIENLSRVHLVLANPLQDGSQTSEQLPKNTTLTTSDPAADPQDGSQSENGSSWFRSESTLVDERDAEQVDDTKLAKHKDIQDSLLLLSQSPYFLVLLRLIIGLMMMFGKKQKPLENPPCSGEDINNIKEDGKLNQNEVTQFLRGGN</sequence>
<name>W9CG89_SCLBF</name>
<proteinExistence type="predicted"/>
<protein>
    <submittedName>
        <fullName evidence="2">Uncharacterized protein</fullName>
    </submittedName>
</protein>
<dbReference type="HOGENOM" id="CLU_035847_1_0_1"/>